<keyword evidence="3 5" id="KW-1133">Transmembrane helix</keyword>
<dbReference type="InterPro" id="IPR010432">
    <property type="entry name" value="RDD"/>
</dbReference>
<evidence type="ECO:0000256" key="3">
    <source>
        <dbReference type="ARBA" id="ARBA00022989"/>
    </source>
</evidence>
<feature type="domain" description="RDD" evidence="6">
    <location>
        <begin position="7"/>
        <end position="160"/>
    </location>
</feature>
<evidence type="ECO:0000256" key="2">
    <source>
        <dbReference type="ARBA" id="ARBA00022692"/>
    </source>
</evidence>
<evidence type="ECO:0000313" key="7">
    <source>
        <dbReference type="EMBL" id="MFC5992849.1"/>
    </source>
</evidence>
<evidence type="ECO:0000256" key="4">
    <source>
        <dbReference type="ARBA" id="ARBA00023136"/>
    </source>
</evidence>
<feature type="transmembrane region" description="Helical" evidence="5">
    <location>
        <begin position="43"/>
        <end position="61"/>
    </location>
</feature>
<name>A0ABW1IWI9_9PSEU</name>
<dbReference type="Pfam" id="PF06271">
    <property type="entry name" value="RDD"/>
    <property type="match status" value="1"/>
</dbReference>
<keyword evidence="4 5" id="KW-0472">Membrane</keyword>
<protein>
    <submittedName>
        <fullName evidence="7">RDD family protein</fullName>
    </submittedName>
</protein>
<dbReference type="RefSeq" id="WP_379581827.1">
    <property type="nucleotide sequence ID" value="NZ_JBHSQW010000002.1"/>
</dbReference>
<proteinExistence type="predicted"/>
<reference evidence="8" key="1">
    <citation type="journal article" date="2019" name="Int. J. Syst. Evol. Microbiol.">
        <title>The Global Catalogue of Microorganisms (GCM) 10K type strain sequencing project: providing services to taxonomists for standard genome sequencing and annotation.</title>
        <authorList>
            <consortium name="The Broad Institute Genomics Platform"/>
            <consortium name="The Broad Institute Genome Sequencing Center for Infectious Disease"/>
            <person name="Wu L."/>
            <person name="Ma J."/>
        </authorList>
    </citation>
    <scope>NUCLEOTIDE SEQUENCE [LARGE SCALE GENOMIC DNA]</scope>
    <source>
        <strain evidence="8">CCM 8391</strain>
    </source>
</reference>
<sequence>MNNLAGRRGRAYLRDCLTYLGLAAATAPFGIIGRRTGWGGNRVFVLAVSALPPLAATILAASQESGPAQATWGKRTHGLVVTDGDGAPIGFGRATLRNAAKIGVPWQIGHVVAIGAAFGGFEKRDPLTRAATVVTYPLLAAMIVAVLRGNGRGLHDRVAGTAVRRRAAPAC</sequence>
<keyword evidence="8" id="KW-1185">Reference proteome</keyword>
<evidence type="ECO:0000256" key="5">
    <source>
        <dbReference type="SAM" id="Phobius"/>
    </source>
</evidence>
<dbReference type="Proteomes" id="UP001596302">
    <property type="component" value="Unassembled WGS sequence"/>
</dbReference>
<evidence type="ECO:0000259" key="6">
    <source>
        <dbReference type="Pfam" id="PF06271"/>
    </source>
</evidence>
<evidence type="ECO:0000313" key="8">
    <source>
        <dbReference type="Proteomes" id="UP001596302"/>
    </source>
</evidence>
<comment type="caution">
    <text evidence="7">The sequence shown here is derived from an EMBL/GenBank/DDBJ whole genome shotgun (WGS) entry which is preliminary data.</text>
</comment>
<comment type="subcellular location">
    <subcellularLocation>
        <location evidence="1">Membrane</location>
        <topology evidence="1">Multi-pass membrane protein</topology>
    </subcellularLocation>
</comment>
<accession>A0ABW1IWI9</accession>
<organism evidence="7 8">
    <name type="scientific">Pseudonocardia hispaniensis</name>
    <dbReference type="NCBI Taxonomy" id="904933"/>
    <lineage>
        <taxon>Bacteria</taxon>
        <taxon>Bacillati</taxon>
        <taxon>Actinomycetota</taxon>
        <taxon>Actinomycetes</taxon>
        <taxon>Pseudonocardiales</taxon>
        <taxon>Pseudonocardiaceae</taxon>
        <taxon>Pseudonocardia</taxon>
    </lineage>
</organism>
<feature type="transmembrane region" description="Helical" evidence="5">
    <location>
        <begin position="127"/>
        <end position="147"/>
    </location>
</feature>
<dbReference type="EMBL" id="JBHSQW010000002">
    <property type="protein sequence ID" value="MFC5992849.1"/>
    <property type="molecule type" value="Genomic_DNA"/>
</dbReference>
<keyword evidence="2 5" id="KW-0812">Transmembrane</keyword>
<evidence type="ECO:0000256" key="1">
    <source>
        <dbReference type="ARBA" id="ARBA00004141"/>
    </source>
</evidence>
<gene>
    <name evidence="7" type="ORF">ACFQE5_01340</name>
</gene>